<dbReference type="InterPro" id="IPR020904">
    <property type="entry name" value="Sc_DH/Rdtase_CS"/>
</dbReference>
<dbReference type="PANTHER" id="PTHR43658:SF8">
    <property type="entry name" value="17-BETA-HYDROXYSTEROID DEHYDROGENASE 14-RELATED"/>
    <property type="match status" value="1"/>
</dbReference>
<dbReference type="Pfam" id="PF00106">
    <property type="entry name" value="adh_short"/>
    <property type="match status" value="1"/>
</dbReference>
<dbReference type="GO" id="GO:0016491">
    <property type="term" value="F:oxidoreductase activity"/>
    <property type="evidence" value="ECO:0007669"/>
    <property type="project" value="UniProtKB-KW"/>
</dbReference>
<name>A0A4P6FVL4_9MICO</name>
<dbReference type="RefSeq" id="WP_129192192.1">
    <property type="nucleotide sequence ID" value="NZ_CP035491.1"/>
</dbReference>
<protein>
    <submittedName>
        <fullName evidence="4">SDR family NAD(P)-dependent oxidoreductase</fullName>
    </submittedName>
</protein>
<dbReference type="EMBL" id="CP035491">
    <property type="protein sequence ID" value="QAY74648.1"/>
    <property type="molecule type" value="Genomic_DNA"/>
</dbReference>
<accession>A0A4P6FVL4</accession>
<dbReference type="PRINTS" id="PR00081">
    <property type="entry name" value="GDHRDH"/>
</dbReference>
<dbReference type="OrthoDB" id="9795647at2"/>
<keyword evidence="5" id="KW-1185">Reference proteome</keyword>
<dbReference type="KEGG" id="agf:ET445_16235"/>
<dbReference type="PANTHER" id="PTHR43658">
    <property type="entry name" value="SHORT-CHAIN DEHYDROGENASE/REDUCTASE"/>
    <property type="match status" value="1"/>
</dbReference>
<dbReference type="AlphaFoldDB" id="A0A4P6FVL4"/>
<keyword evidence="2" id="KW-0560">Oxidoreductase</keyword>
<evidence type="ECO:0000256" key="2">
    <source>
        <dbReference type="ARBA" id="ARBA00023002"/>
    </source>
</evidence>
<dbReference type="SUPFAM" id="SSF51735">
    <property type="entry name" value="NAD(P)-binding Rossmann-fold domains"/>
    <property type="match status" value="1"/>
</dbReference>
<evidence type="ECO:0000256" key="3">
    <source>
        <dbReference type="RuleBase" id="RU000363"/>
    </source>
</evidence>
<evidence type="ECO:0000256" key="1">
    <source>
        <dbReference type="ARBA" id="ARBA00006484"/>
    </source>
</evidence>
<proteinExistence type="inferred from homology"/>
<dbReference type="Gene3D" id="3.40.50.720">
    <property type="entry name" value="NAD(P)-binding Rossmann-like Domain"/>
    <property type="match status" value="1"/>
</dbReference>
<dbReference type="PROSITE" id="PS00061">
    <property type="entry name" value="ADH_SHORT"/>
    <property type="match status" value="1"/>
</dbReference>
<evidence type="ECO:0000313" key="5">
    <source>
        <dbReference type="Proteomes" id="UP000291259"/>
    </source>
</evidence>
<reference evidence="4 5" key="1">
    <citation type="submission" date="2019-01" db="EMBL/GenBank/DDBJ databases">
        <title>Genome sequencing of strain FW100M-8.</title>
        <authorList>
            <person name="Heo J."/>
            <person name="Kim S.-J."/>
            <person name="Kim J.-S."/>
            <person name="Hong S.-B."/>
            <person name="Kwon S.-W."/>
        </authorList>
    </citation>
    <scope>NUCLEOTIDE SEQUENCE [LARGE SCALE GENOMIC DNA]</scope>
    <source>
        <strain evidence="4 5">FW100M-8</strain>
    </source>
</reference>
<evidence type="ECO:0000313" key="4">
    <source>
        <dbReference type="EMBL" id="QAY74648.1"/>
    </source>
</evidence>
<organism evidence="4 5">
    <name type="scientific">Agromyces protaetiae</name>
    <dbReference type="NCBI Taxonomy" id="2509455"/>
    <lineage>
        <taxon>Bacteria</taxon>
        <taxon>Bacillati</taxon>
        <taxon>Actinomycetota</taxon>
        <taxon>Actinomycetes</taxon>
        <taxon>Micrococcales</taxon>
        <taxon>Microbacteriaceae</taxon>
        <taxon>Agromyces</taxon>
    </lineage>
</organism>
<gene>
    <name evidence="4" type="ORF">ET445_16235</name>
</gene>
<dbReference type="InterPro" id="IPR002347">
    <property type="entry name" value="SDR_fam"/>
</dbReference>
<dbReference type="PRINTS" id="PR00080">
    <property type="entry name" value="SDRFAMILY"/>
</dbReference>
<dbReference type="InterPro" id="IPR036291">
    <property type="entry name" value="NAD(P)-bd_dom_sf"/>
</dbReference>
<sequence length="267" mass="27242">MELIGASAIVTGGASGLGRGTAQVLAAAGAEVVIVDLPGSPGEQTAVELWDVTGGRVRFAAADVTDEASVQAAIDLAQERAPLRVAVSCAGIATAGRTVGRDGPLALAAFERTIRVNLIGTFNVARLAAAAMAANEPVSLQSLPGVPPTEERGVIVNTASVAAFDGQIGQAAYSASKGGVAAMTLPLARDLSKLLVRVVTIAPGIMQTPMMAGMPPEVQASLEEQIPHPSRMGTAAEYAALVRHIVENPLLNGETIRLDGAIRMQPK</sequence>
<comment type="similarity">
    <text evidence="1 3">Belongs to the short-chain dehydrogenases/reductases (SDR) family.</text>
</comment>
<dbReference type="Proteomes" id="UP000291259">
    <property type="component" value="Chromosome"/>
</dbReference>
<dbReference type="FunFam" id="3.40.50.720:FF:000215">
    <property type="entry name" value="3-hydroxyacyl-CoA dehydrogenase type-2"/>
    <property type="match status" value="1"/>
</dbReference>